<feature type="domain" description="TfuA-like core" evidence="1">
    <location>
        <begin position="54"/>
        <end position="172"/>
    </location>
</feature>
<dbReference type="Pfam" id="PF07812">
    <property type="entry name" value="TfuA"/>
    <property type="match status" value="1"/>
</dbReference>
<sequence>MINHHLHLFAGPSLGLTTQTRLSAEGIVLHQPIGRGDIQALIKDEPDALIAIADGLFHQRPAVGHAEIRDAIRSGARIWGLCSIGAIRAVELGHVGMCGFGDVFQAFHANPALPDDEVTLLHLPNYPYTAISEPLIHWRHYLQCQEESGVLSAPAKEHILSHMSCRWYGERTVEYGSCLLAKFGNILINPRDLDLALNPHRIKYLDLQKFIELRPWEIKNPVSYTSKSLSCSKIKLTELGGLPFIDDDFDASRFLSIVAGTRAGWLEPSRGRDDYLRLLSPEHVCEVASSKVFRQDLIPDCSALTEKESAWVNTALREVKVRSKSLAPLFELPIRLLRWQCQKISMTNPKIPQTIFLGEGALQSSFGILEEVLVHEFAHVWMGMMCELLDLQHRDAKQIHTLPSGTGSKDARGVLLALHFSCAVHRYLLESATTVPLIGRRAERLHYVLWYMRQATKIPIGADLSPLGQAVFDRMSHYAASYV</sequence>
<reference evidence="2" key="2">
    <citation type="submission" date="2023-06" db="EMBL/GenBank/DDBJ databases">
        <authorList>
            <person name="Lucena T."/>
            <person name="Sun Q."/>
        </authorList>
    </citation>
    <scope>NUCLEOTIDE SEQUENCE</scope>
    <source>
        <strain evidence="2">CECT 7703</strain>
    </source>
</reference>
<evidence type="ECO:0000313" key="3">
    <source>
        <dbReference type="Proteomes" id="UP001180081"/>
    </source>
</evidence>
<dbReference type="RefSeq" id="WP_290333832.1">
    <property type="nucleotide sequence ID" value="NZ_JAUFPU010000018.1"/>
</dbReference>
<evidence type="ECO:0000259" key="1">
    <source>
        <dbReference type="Pfam" id="PF07812"/>
    </source>
</evidence>
<keyword evidence="3" id="KW-1185">Reference proteome</keyword>
<comment type="caution">
    <text evidence="2">The sequence shown here is derived from an EMBL/GenBank/DDBJ whole genome shotgun (WGS) entry which is preliminary data.</text>
</comment>
<reference evidence="2" key="1">
    <citation type="journal article" date="2014" name="Int. J. Syst. Evol. Microbiol.">
        <title>Complete genome of a new Firmicutes species belonging to the dominant human colonic microbiota ('Ruminococcus bicirculans') reveals two chromosomes and a selective capacity to utilize plant glucans.</title>
        <authorList>
            <consortium name="NISC Comparative Sequencing Program"/>
            <person name="Wegmann U."/>
            <person name="Louis P."/>
            <person name="Goesmann A."/>
            <person name="Henrissat B."/>
            <person name="Duncan S.H."/>
            <person name="Flint H.J."/>
        </authorList>
    </citation>
    <scope>NUCLEOTIDE SEQUENCE</scope>
    <source>
        <strain evidence="2">CECT 7703</strain>
    </source>
</reference>
<gene>
    <name evidence="2" type="ORF">QWZ03_17125</name>
</gene>
<name>A0ABT8B9Q8_9NEIS</name>
<proteinExistence type="predicted"/>
<evidence type="ECO:0000313" key="2">
    <source>
        <dbReference type="EMBL" id="MDN3578495.1"/>
    </source>
</evidence>
<dbReference type="Proteomes" id="UP001180081">
    <property type="component" value="Unassembled WGS sequence"/>
</dbReference>
<protein>
    <submittedName>
        <fullName evidence="2">TfuA-like protein</fullName>
    </submittedName>
</protein>
<organism evidence="2 3">
    <name type="scientific">Chitinimonas viridis</name>
    <dbReference type="NCBI Taxonomy" id="664880"/>
    <lineage>
        <taxon>Bacteria</taxon>
        <taxon>Pseudomonadati</taxon>
        <taxon>Pseudomonadota</taxon>
        <taxon>Betaproteobacteria</taxon>
        <taxon>Neisseriales</taxon>
        <taxon>Chitinibacteraceae</taxon>
        <taxon>Chitinimonas</taxon>
    </lineage>
</organism>
<dbReference type="InterPro" id="IPR012924">
    <property type="entry name" value="TfuA_core"/>
</dbReference>
<dbReference type="EMBL" id="JAUFPU010000018">
    <property type="protein sequence ID" value="MDN3578495.1"/>
    <property type="molecule type" value="Genomic_DNA"/>
</dbReference>
<dbReference type="InterPro" id="IPR026337">
    <property type="entry name" value="AKG_HExxH"/>
</dbReference>
<accession>A0ABT8B9Q8</accession>
<dbReference type="NCBIfam" id="TIGR04267">
    <property type="entry name" value="mod_HExxH"/>
    <property type="match status" value="1"/>
</dbReference>